<evidence type="ECO:0000256" key="1">
    <source>
        <dbReference type="HAMAP-Rule" id="MF_03149"/>
    </source>
</evidence>
<dbReference type="EMBL" id="BTGU01000010">
    <property type="protein sequence ID" value="GMN40032.1"/>
    <property type="molecule type" value="Genomic_DNA"/>
</dbReference>
<dbReference type="AlphaFoldDB" id="A0AA88D3G4"/>
<dbReference type="GO" id="GO:0030956">
    <property type="term" value="C:glutamyl-tRNA(Gln) amidotransferase complex"/>
    <property type="evidence" value="ECO:0007669"/>
    <property type="project" value="UniProtKB-UniRule"/>
</dbReference>
<comment type="subunit">
    <text evidence="1">Subunit of the heterotrimeric GatCAB amidotransferase (AdT) complex, composed of A, B and C subunits.</text>
</comment>
<dbReference type="GO" id="GO:0070681">
    <property type="term" value="P:glutaminyl-tRNAGln biosynthesis via transamidation"/>
    <property type="evidence" value="ECO:0007669"/>
    <property type="project" value="UniProtKB-UniRule"/>
</dbReference>
<keyword evidence="1" id="KW-0934">Plastid</keyword>
<protein>
    <recommendedName>
        <fullName evidence="1">Glutamyl-tRNA(Gln) amidotransferase subunit C, chloroplastic/mitochondrial</fullName>
        <shortName evidence="1">Glu-AdT subunit C</shortName>
        <ecNumber evidence="1">6.3.5.-</ecNumber>
    </recommendedName>
</protein>
<keyword evidence="3" id="KW-1185">Reference proteome</keyword>
<gene>
    <name evidence="1" type="primary">GATC</name>
    <name evidence="2" type="ORF">TIFTF001_009259</name>
</gene>
<sequence>MGSKGVVLAKGLKCFGFFPNQTFNLTTLKTPHRNSIRRNFSASLQPPDVEEFAPQIRRVIDWFGQLQAVDLESVEPAIRADTEGDNLRDDVPETFENREAMIAGVPKYEEPYIKVPIVLNKE</sequence>
<dbReference type="GO" id="GO:0009507">
    <property type="term" value="C:chloroplast"/>
    <property type="evidence" value="ECO:0007669"/>
    <property type="project" value="UniProtKB-SubCell"/>
</dbReference>
<accession>A0AA88D3G4</accession>
<comment type="catalytic activity">
    <reaction evidence="1">
        <text>L-glutamyl-tRNA(Gln) + L-glutamine + ATP + H2O = L-glutaminyl-tRNA(Gln) + L-glutamate + ADP + phosphate + H(+)</text>
        <dbReference type="Rhea" id="RHEA:17521"/>
        <dbReference type="Rhea" id="RHEA-COMP:9681"/>
        <dbReference type="Rhea" id="RHEA-COMP:9684"/>
        <dbReference type="ChEBI" id="CHEBI:15377"/>
        <dbReference type="ChEBI" id="CHEBI:15378"/>
        <dbReference type="ChEBI" id="CHEBI:29985"/>
        <dbReference type="ChEBI" id="CHEBI:30616"/>
        <dbReference type="ChEBI" id="CHEBI:43474"/>
        <dbReference type="ChEBI" id="CHEBI:58359"/>
        <dbReference type="ChEBI" id="CHEBI:78520"/>
        <dbReference type="ChEBI" id="CHEBI:78521"/>
        <dbReference type="ChEBI" id="CHEBI:456216"/>
    </reaction>
</comment>
<dbReference type="PANTHER" id="PTHR15004">
    <property type="entry name" value="GLUTAMYL-TRNA(GLN) AMIDOTRANSFERASE SUBUNIT C, MITOCHONDRIAL"/>
    <property type="match status" value="1"/>
</dbReference>
<dbReference type="InterPro" id="IPR003837">
    <property type="entry name" value="GatC"/>
</dbReference>
<dbReference type="Gramene" id="FCD_00019802-RA">
    <property type="protein sequence ID" value="FCD_00019802-RA:cds"/>
    <property type="gene ID" value="FCD_00019802"/>
</dbReference>
<comment type="subcellular location">
    <subcellularLocation>
        <location evidence="1">Mitochondrion</location>
    </subcellularLocation>
    <subcellularLocation>
        <location evidence="1">Plastid</location>
        <location evidence="1">Chloroplast</location>
    </subcellularLocation>
</comment>
<dbReference type="GO" id="GO:0005524">
    <property type="term" value="F:ATP binding"/>
    <property type="evidence" value="ECO:0007669"/>
    <property type="project" value="UniProtKB-KW"/>
</dbReference>
<comment type="caution">
    <text evidence="2">The sequence shown here is derived from an EMBL/GenBank/DDBJ whole genome shotgun (WGS) entry which is preliminary data.</text>
</comment>
<dbReference type="PANTHER" id="PTHR15004:SF0">
    <property type="entry name" value="GLUTAMYL-TRNA(GLN) AMIDOTRANSFERASE SUBUNIT C, MITOCHONDRIAL"/>
    <property type="match status" value="1"/>
</dbReference>
<dbReference type="Proteomes" id="UP001187192">
    <property type="component" value="Unassembled WGS sequence"/>
</dbReference>
<dbReference type="HAMAP" id="MF_00122">
    <property type="entry name" value="GatC"/>
    <property type="match status" value="1"/>
</dbReference>
<dbReference type="InterPro" id="IPR036113">
    <property type="entry name" value="Asp/Glu-ADT_sf_sub_c"/>
</dbReference>
<dbReference type="SUPFAM" id="SSF141000">
    <property type="entry name" value="Glu-tRNAGln amidotransferase C subunit"/>
    <property type="match status" value="1"/>
</dbReference>
<keyword evidence="1" id="KW-0150">Chloroplast</keyword>
<dbReference type="GO" id="GO:0005739">
    <property type="term" value="C:mitochondrion"/>
    <property type="evidence" value="ECO:0007669"/>
    <property type="project" value="UniProtKB-SubCell"/>
</dbReference>
<name>A0AA88D3G4_FICCA</name>
<dbReference type="GO" id="GO:0006450">
    <property type="term" value="P:regulation of translational fidelity"/>
    <property type="evidence" value="ECO:0007669"/>
    <property type="project" value="InterPro"/>
</dbReference>
<reference evidence="2" key="1">
    <citation type="submission" date="2023-07" db="EMBL/GenBank/DDBJ databases">
        <title>draft genome sequence of fig (Ficus carica).</title>
        <authorList>
            <person name="Takahashi T."/>
            <person name="Nishimura K."/>
        </authorList>
    </citation>
    <scope>NUCLEOTIDE SEQUENCE</scope>
</reference>
<comment type="function">
    <text evidence="1">Allows the formation of correctly charged Gln-tRNA(Gln) through the transamidation of misacylated Glu-tRNA(Gln) in chloroplasts and mitochondria. The reaction takes place in the presence of glutamine and ATP through an activated gamma-phospho-Glu-tRNA(Gln).</text>
</comment>
<comment type="similarity">
    <text evidence="1">Belongs to the GatC family.</text>
</comment>
<keyword evidence="1" id="KW-0496">Mitochondrion</keyword>
<dbReference type="EC" id="6.3.5.-" evidence="1"/>
<keyword evidence="1" id="KW-0436">Ligase</keyword>
<keyword evidence="1" id="KW-0648">Protein biosynthesis</keyword>
<evidence type="ECO:0000313" key="3">
    <source>
        <dbReference type="Proteomes" id="UP001187192"/>
    </source>
</evidence>
<evidence type="ECO:0000313" key="2">
    <source>
        <dbReference type="EMBL" id="GMN40032.1"/>
    </source>
</evidence>
<proteinExistence type="inferred from homology"/>
<dbReference type="GO" id="GO:0032543">
    <property type="term" value="P:mitochondrial translation"/>
    <property type="evidence" value="ECO:0007669"/>
    <property type="project" value="UniProtKB-UniRule"/>
</dbReference>
<organism evidence="2 3">
    <name type="scientific">Ficus carica</name>
    <name type="common">Common fig</name>
    <dbReference type="NCBI Taxonomy" id="3494"/>
    <lineage>
        <taxon>Eukaryota</taxon>
        <taxon>Viridiplantae</taxon>
        <taxon>Streptophyta</taxon>
        <taxon>Embryophyta</taxon>
        <taxon>Tracheophyta</taxon>
        <taxon>Spermatophyta</taxon>
        <taxon>Magnoliopsida</taxon>
        <taxon>eudicotyledons</taxon>
        <taxon>Gunneridae</taxon>
        <taxon>Pentapetalae</taxon>
        <taxon>rosids</taxon>
        <taxon>fabids</taxon>
        <taxon>Rosales</taxon>
        <taxon>Moraceae</taxon>
        <taxon>Ficeae</taxon>
        <taxon>Ficus</taxon>
    </lineage>
</organism>
<dbReference type="Pfam" id="PF02686">
    <property type="entry name" value="GatC"/>
    <property type="match status" value="1"/>
</dbReference>
<keyword evidence="1" id="KW-0067">ATP-binding</keyword>
<dbReference type="GO" id="GO:0050567">
    <property type="term" value="F:glutaminyl-tRNA synthase (glutamine-hydrolyzing) activity"/>
    <property type="evidence" value="ECO:0007669"/>
    <property type="project" value="UniProtKB-UniRule"/>
</dbReference>
<keyword evidence="1" id="KW-0547">Nucleotide-binding</keyword>